<sequence>MAKNKNRDRQKQQHRPAQGGDVQNPGADRPMDEENPGTSAKRKNKPLGHN</sequence>
<dbReference type="RefSeq" id="WP_191207505.1">
    <property type="nucleotide sequence ID" value="NZ_BAABKL010000021.1"/>
</dbReference>
<accession>A0A927IAX3</accession>
<feature type="compositionally biased region" description="Basic residues" evidence="1">
    <location>
        <begin position="40"/>
        <end position="50"/>
    </location>
</feature>
<dbReference type="Proteomes" id="UP000632289">
    <property type="component" value="Unassembled WGS sequence"/>
</dbReference>
<protein>
    <recommendedName>
        <fullName evidence="4">Small acid-soluble spore protein P</fullName>
    </recommendedName>
</protein>
<name>A0A927IAX3_9ACTN</name>
<gene>
    <name evidence="2" type="ORF">IF129_01300</name>
</gene>
<comment type="caution">
    <text evidence="2">The sequence shown here is derived from an EMBL/GenBank/DDBJ whole genome shotgun (WGS) entry which is preliminary data.</text>
</comment>
<evidence type="ECO:0000256" key="1">
    <source>
        <dbReference type="SAM" id="MobiDB-lite"/>
    </source>
</evidence>
<feature type="region of interest" description="Disordered" evidence="1">
    <location>
        <begin position="1"/>
        <end position="50"/>
    </location>
</feature>
<dbReference type="EMBL" id="JACXYU010000001">
    <property type="protein sequence ID" value="MBD3930210.1"/>
    <property type="molecule type" value="Genomic_DNA"/>
</dbReference>
<keyword evidence="3" id="KW-1185">Reference proteome</keyword>
<evidence type="ECO:0000313" key="2">
    <source>
        <dbReference type="EMBL" id="MBD3930210.1"/>
    </source>
</evidence>
<organism evidence="2 3">
    <name type="scientific">Streptomyces chumphonensis</name>
    <dbReference type="NCBI Taxonomy" id="1214925"/>
    <lineage>
        <taxon>Bacteria</taxon>
        <taxon>Bacillati</taxon>
        <taxon>Actinomycetota</taxon>
        <taxon>Actinomycetes</taxon>
        <taxon>Kitasatosporales</taxon>
        <taxon>Streptomycetaceae</taxon>
        <taxon>Streptomyces</taxon>
    </lineage>
</organism>
<evidence type="ECO:0000313" key="3">
    <source>
        <dbReference type="Proteomes" id="UP000632289"/>
    </source>
</evidence>
<reference evidence="2" key="1">
    <citation type="submission" date="2020-09" db="EMBL/GenBank/DDBJ databases">
        <title>Secondary metabolite and genome analysis of marine Streptomyces chumphonensis KK1-2T.</title>
        <authorList>
            <person name="Phongsopitanun W."/>
            <person name="Kanchanasin P."/>
            <person name="Pittayakhajonwut P."/>
            <person name="Suwanborirux K."/>
            <person name="Tanasupawat S."/>
        </authorList>
    </citation>
    <scope>NUCLEOTIDE SEQUENCE</scope>
    <source>
        <strain evidence="2">KK1-2</strain>
    </source>
</reference>
<feature type="compositionally biased region" description="Basic and acidic residues" evidence="1">
    <location>
        <begin position="1"/>
        <end position="11"/>
    </location>
</feature>
<proteinExistence type="predicted"/>
<dbReference type="AlphaFoldDB" id="A0A927IAX3"/>
<evidence type="ECO:0008006" key="4">
    <source>
        <dbReference type="Google" id="ProtNLM"/>
    </source>
</evidence>